<dbReference type="EMBL" id="JYON01000004">
    <property type="protein sequence ID" value="KJH72544.1"/>
    <property type="molecule type" value="Genomic_DNA"/>
</dbReference>
<evidence type="ECO:0000259" key="6">
    <source>
        <dbReference type="Pfam" id="PF12698"/>
    </source>
</evidence>
<name>A0A0D8ZVQ9_9CYAN</name>
<dbReference type="AlphaFoldDB" id="A0A0D8ZVQ9"/>
<dbReference type="STRING" id="1618023.UH38_05265"/>
<evidence type="ECO:0000256" key="3">
    <source>
        <dbReference type="ARBA" id="ARBA00022989"/>
    </source>
</evidence>
<dbReference type="GO" id="GO:0016020">
    <property type="term" value="C:membrane"/>
    <property type="evidence" value="ECO:0007669"/>
    <property type="project" value="UniProtKB-SubCell"/>
</dbReference>
<dbReference type="GO" id="GO:0140359">
    <property type="term" value="F:ABC-type transporter activity"/>
    <property type="evidence" value="ECO:0007669"/>
    <property type="project" value="InterPro"/>
</dbReference>
<keyword evidence="2 5" id="KW-0812">Transmembrane</keyword>
<feature type="transmembrane region" description="Helical" evidence="5">
    <location>
        <begin position="214"/>
        <end position="235"/>
    </location>
</feature>
<sequence length="245" mass="26529">MLTDIWTVIWKEWRELLFQRGSLRGILLSLIPSVLIFGVLLPAQVGRVWVESPASIVLWGWLAMLPVTAIIADAFAGERERHTLETLLASPLSARAILFGKVGAAVGYAWVLTFIMLLVALITVNVVDGDGRLLLYPAKIAIGGAILGLLTATLSASIGVLVSLRAATVKQAAQQLVFASIALTWLPLFVLSLLPTQVQEDLVKLAQNGNTTAIYLLAAIILIILNFGLLLLAMARFKRSRLILD</sequence>
<dbReference type="PANTHER" id="PTHR43471:SF3">
    <property type="entry name" value="ABC TRANSPORTER PERMEASE PROTEIN NATB"/>
    <property type="match status" value="1"/>
</dbReference>
<feature type="transmembrane region" description="Helical" evidence="5">
    <location>
        <begin position="176"/>
        <end position="194"/>
    </location>
</feature>
<feature type="transmembrane region" description="Helical" evidence="5">
    <location>
        <begin position="56"/>
        <end position="76"/>
    </location>
</feature>
<dbReference type="PANTHER" id="PTHR43471">
    <property type="entry name" value="ABC TRANSPORTER PERMEASE"/>
    <property type="match status" value="1"/>
</dbReference>
<evidence type="ECO:0000256" key="2">
    <source>
        <dbReference type="ARBA" id="ARBA00022692"/>
    </source>
</evidence>
<evidence type="ECO:0000256" key="5">
    <source>
        <dbReference type="SAM" id="Phobius"/>
    </source>
</evidence>
<reference evidence="7 8" key="1">
    <citation type="submission" date="2015-02" db="EMBL/GenBank/DDBJ databases">
        <title>Draft genome of a novel marine cyanobacterium (Chroococcales) isolated from South Atlantic Ocean.</title>
        <authorList>
            <person name="Rigonato J."/>
            <person name="Alvarenga D.O."/>
            <person name="Branco L.H."/>
            <person name="Varani A.M."/>
            <person name="Brandini F.P."/>
            <person name="Fiore M.F."/>
        </authorList>
    </citation>
    <scope>NUCLEOTIDE SEQUENCE [LARGE SCALE GENOMIC DNA]</scope>
    <source>
        <strain evidence="7 8">CENA595</strain>
    </source>
</reference>
<proteinExistence type="predicted"/>
<keyword evidence="4 5" id="KW-0472">Membrane</keyword>
<protein>
    <submittedName>
        <fullName evidence="7">ABC-2 type transporter</fullName>
    </submittedName>
</protein>
<keyword evidence="3 5" id="KW-1133">Transmembrane helix</keyword>
<evidence type="ECO:0000256" key="4">
    <source>
        <dbReference type="ARBA" id="ARBA00023136"/>
    </source>
</evidence>
<dbReference type="RefSeq" id="WP_045053600.1">
    <property type="nucleotide sequence ID" value="NZ_CAWMDP010000026.1"/>
</dbReference>
<feature type="transmembrane region" description="Helical" evidence="5">
    <location>
        <begin position="97"/>
        <end position="122"/>
    </location>
</feature>
<feature type="transmembrane region" description="Helical" evidence="5">
    <location>
        <begin position="142"/>
        <end position="164"/>
    </location>
</feature>
<dbReference type="OrthoDB" id="72437at2"/>
<dbReference type="Pfam" id="PF12698">
    <property type="entry name" value="ABC2_membrane_3"/>
    <property type="match status" value="1"/>
</dbReference>
<feature type="domain" description="ABC-2 type transporter transmembrane" evidence="6">
    <location>
        <begin position="60"/>
        <end position="194"/>
    </location>
</feature>
<dbReference type="Proteomes" id="UP000032452">
    <property type="component" value="Unassembled WGS sequence"/>
</dbReference>
<evidence type="ECO:0000313" key="8">
    <source>
        <dbReference type="Proteomes" id="UP000032452"/>
    </source>
</evidence>
<dbReference type="InterPro" id="IPR013525">
    <property type="entry name" value="ABC2_TM"/>
</dbReference>
<feature type="transmembrane region" description="Helical" evidence="5">
    <location>
        <begin position="21"/>
        <end position="44"/>
    </location>
</feature>
<dbReference type="PATRIC" id="fig|1618023.3.peg.2194"/>
<accession>A0A0D8ZVQ9</accession>
<keyword evidence="8" id="KW-1185">Reference proteome</keyword>
<comment type="subcellular location">
    <subcellularLocation>
        <location evidence="1">Membrane</location>
        <topology evidence="1">Multi-pass membrane protein</topology>
    </subcellularLocation>
</comment>
<evidence type="ECO:0000256" key="1">
    <source>
        <dbReference type="ARBA" id="ARBA00004141"/>
    </source>
</evidence>
<gene>
    <name evidence="7" type="ORF">UH38_05265</name>
</gene>
<evidence type="ECO:0000313" key="7">
    <source>
        <dbReference type="EMBL" id="KJH72544.1"/>
    </source>
</evidence>
<organism evidence="7 8">
    <name type="scientific">Aliterella atlantica CENA595</name>
    <dbReference type="NCBI Taxonomy" id="1618023"/>
    <lineage>
        <taxon>Bacteria</taxon>
        <taxon>Bacillati</taxon>
        <taxon>Cyanobacteriota</taxon>
        <taxon>Cyanophyceae</taxon>
        <taxon>Chroococcidiopsidales</taxon>
        <taxon>Aliterellaceae</taxon>
        <taxon>Aliterella</taxon>
    </lineage>
</organism>
<comment type="caution">
    <text evidence="7">The sequence shown here is derived from an EMBL/GenBank/DDBJ whole genome shotgun (WGS) entry which is preliminary data.</text>
</comment>